<name>A0ABV4CR98_9PSEU</name>
<dbReference type="InterPro" id="IPR024462">
    <property type="entry name" value="GH116_N"/>
</dbReference>
<comment type="caution">
    <text evidence="3">The sequence shown here is derived from an EMBL/GenBank/DDBJ whole genome shotgun (WGS) entry which is preliminary data.</text>
</comment>
<evidence type="ECO:0000313" key="3">
    <source>
        <dbReference type="EMBL" id="MEY8043053.1"/>
    </source>
</evidence>
<dbReference type="EMBL" id="JBGEHV010000075">
    <property type="protein sequence ID" value="MEY8043053.1"/>
    <property type="molecule type" value="Genomic_DNA"/>
</dbReference>
<dbReference type="InterPro" id="IPR052566">
    <property type="entry name" value="Non-lysos_glucosylceramidase"/>
</dbReference>
<dbReference type="PANTHER" id="PTHR12654:SF4">
    <property type="entry name" value="PB1 DOMAIN-CONTAINING PROTEIN"/>
    <property type="match status" value="1"/>
</dbReference>
<protein>
    <submittedName>
        <fullName evidence="3">GH116 family glycosyl hydrolase</fullName>
    </submittedName>
</protein>
<dbReference type="GO" id="GO:0016787">
    <property type="term" value="F:hydrolase activity"/>
    <property type="evidence" value="ECO:0007669"/>
    <property type="project" value="UniProtKB-KW"/>
</dbReference>
<proteinExistence type="predicted"/>
<dbReference type="PANTHER" id="PTHR12654">
    <property type="entry name" value="BILE ACID BETA-GLUCOSIDASE-RELATED"/>
    <property type="match status" value="1"/>
</dbReference>
<dbReference type="Proteomes" id="UP001564626">
    <property type="component" value="Unassembled WGS sequence"/>
</dbReference>
<accession>A0ABV4CR98</accession>
<organism evidence="3 4">
    <name type="scientific">Saccharopolyspora cebuensis</name>
    <dbReference type="NCBI Taxonomy" id="418759"/>
    <lineage>
        <taxon>Bacteria</taxon>
        <taxon>Bacillati</taxon>
        <taxon>Actinomycetota</taxon>
        <taxon>Actinomycetes</taxon>
        <taxon>Pseudonocardiales</taxon>
        <taxon>Pseudonocardiaceae</taxon>
        <taxon>Saccharopolyspora</taxon>
    </lineage>
</organism>
<reference evidence="3 4" key="1">
    <citation type="submission" date="2024-08" db="EMBL/GenBank/DDBJ databases">
        <title>Genome mining of Saccharopolyspora cebuensis PGLac3 from Nigerian medicinal plant.</title>
        <authorList>
            <person name="Ezeobiora C.E."/>
            <person name="Igbokwe N.H."/>
            <person name="Amin D.H."/>
            <person name="Mendie U.E."/>
        </authorList>
    </citation>
    <scope>NUCLEOTIDE SEQUENCE [LARGE SCALE GENOMIC DNA]</scope>
    <source>
        <strain evidence="3 4">PGLac3</strain>
    </source>
</reference>
<dbReference type="InterPro" id="IPR008928">
    <property type="entry name" value="6-hairpin_glycosidase_sf"/>
</dbReference>
<dbReference type="RefSeq" id="WP_345364238.1">
    <property type="nucleotide sequence ID" value="NZ_BAABII010000010.1"/>
</dbReference>
<dbReference type="SUPFAM" id="SSF48208">
    <property type="entry name" value="Six-hairpin glycosidases"/>
    <property type="match status" value="1"/>
</dbReference>
<dbReference type="Gene3D" id="1.50.10.10">
    <property type="match status" value="1"/>
</dbReference>
<dbReference type="Pfam" id="PF12215">
    <property type="entry name" value="Glyco_hydr_116N"/>
    <property type="match status" value="1"/>
</dbReference>
<feature type="domain" description="Glycosyl-hydrolase family 116 N-terminal" evidence="2">
    <location>
        <begin position="37"/>
        <end position="209"/>
    </location>
</feature>
<evidence type="ECO:0000259" key="1">
    <source>
        <dbReference type="Pfam" id="PF04685"/>
    </source>
</evidence>
<evidence type="ECO:0000259" key="2">
    <source>
        <dbReference type="Pfam" id="PF12215"/>
    </source>
</evidence>
<evidence type="ECO:0000313" key="4">
    <source>
        <dbReference type="Proteomes" id="UP001564626"/>
    </source>
</evidence>
<keyword evidence="3" id="KW-0378">Hydrolase</keyword>
<dbReference type="InterPro" id="IPR006775">
    <property type="entry name" value="GH116_catalytic"/>
</dbReference>
<keyword evidence="4" id="KW-1185">Reference proteome</keyword>
<dbReference type="Pfam" id="PF04685">
    <property type="entry name" value="DUF608"/>
    <property type="match status" value="1"/>
</dbReference>
<sequence length="997" mass="108914">MPAEHPHHDALPEHWWRSLSERDTGSALRAADGAFVGMPVGGIGCGQLYLGAGGRPWLWDVDNRRPPGNIQDAHYLDPLTPSSPFDHAVAVRTGGQDRWLDERDVPDAVFTGRPPLAEVDYGGEPVRIALRACSPFVPGEIEDSSYPAVVLEYTATNDGTEPADVVLAAFLENPVCLDSRQRRPMRLHAGEFRAGGARGVQFSATEPPRAGHSRPDIVVEDWSEETYRGWTATGDAFGDGPVRLVDRPDYQGESGAFGQRMVDSHASAPGSDAAARDRATGTLRSAPFRLDRDYLRFRLSGGFFPGTCCLNLLVDGAVVGTATGSSRDQLADRVLHVAPWAGREAVIELVDAETGSWGHVGAGRIVLSDHAPSGPPLAELPDHGTVALAASGADRISTTPALAAWDTPSAVLDARPAEVEPDGVRDRSAGAVRAELRLAPGEQRTVRFHLAWSFPVPDREGLGFLTGAAGLRRHYAERFDVAADVVRELVLRAEPLIRRTAEWVRTWYEDSTLPWWLLERVAAGTTILATSTCYRFAGGRFYGWEGAYCCAGTCTHVWHYAHAVAGLFPDVERDTRERVDLGIGFHQLTGQVSMRGEADRGPAVDGQAGTVLRIYREHRMSADDGWLHRMWPRTRQAVEHLMRHDAGADGVLDGPQPNTQDATWFGRISWLSGLYVAALRAGEAMARECGDADFAARCAELAERGTEVLGGRLFNGEYYVHELDPARPGSVNTNRGCFADQLLGQSWAEQLDLPRVFPAAQTRTALESIWRHNFVPRPLEFREASPIPGGRTFYDADVPALVMCTWPRGGGEEAGANWSTSYLNESWHGIEYQVAAHLIAEGMVTEGLAVARSVHDRYDASRRNPYNEIECSDHYARSMASFGVYLGALGFEHHGPRGHLGFAPKIRPEDFAAAFTSAAGWGRYAQVRGARRRSEIDLRHGRLRLVTLALDVAAAPTEVALDGAPVPHESQVAADRVLIRFPEALHLEEGQRLVVEF</sequence>
<gene>
    <name evidence="3" type="ORF">AB8O55_26905</name>
</gene>
<feature type="domain" description="Glycosyl-hydrolase family 116 catalytic region" evidence="1">
    <location>
        <begin position="605"/>
        <end position="882"/>
    </location>
</feature>
<dbReference type="InterPro" id="IPR012341">
    <property type="entry name" value="6hp_glycosidase-like_sf"/>
</dbReference>